<gene>
    <name evidence="1" type="ORF">CHU95_20735</name>
</gene>
<dbReference type="EMBL" id="NOXU01000032">
    <property type="protein sequence ID" value="OYQ31571.1"/>
    <property type="molecule type" value="Genomic_DNA"/>
</dbReference>
<organism evidence="1 2">
    <name type="scientific">Niveispirillum lacus</name>
    <dbReference type="NCBI Taxonomy" id="1981099"/>
    <lineage>
        <taxon>Bacteria</taxon>
        <taxon>Pseudomonadati</taxon>
        <taxon>Pseudomonadota</taxon>
        <taxon>Alphaproteobacteria</taxon>
        <taxon>Rhodospirillales</taxon>
        <taxon>Azospirillaceae</taxon>
        <taxon>Niveispirillum</taxon>
    </lineage>
</organism>
<protein>
    <submittedName>
        <fullName evidence="1">Uncharacterized protein</fullName>
    </submittedName>
</protein>
<dbReference type="Proteomes" id="UP000216998">
    <property type="component" value="Unassembled WGS sequence"/>
</dbReference>
<dbReference type="AlphaFoldDB" id="A0A255YQW3"/>
<accession>A0A255YQW3</accession>
<dbReference type="OrthoDB" id="8433393at2"/>
<evidence type="ECO:0000313" key="2">
    <source>
        <dbReference type="Proteomes" id="UP000216998"/>
    </source>
</evidence>
<evidence type="ECO:0000313" key="1">
    <source>
        <dbReference type="EMBL" id="OYQ31571.1"/>
    </source>
</evidence>
<comment type="caution">
    <text evidence="1">The sequence shown here is derived from an EMBL/GenBank/DDBJ whole genome shotgun (WGS) entry which is preliminary data.</text>
</comment>
<name>A0A255YQW3_9PROT</name>
<keyword evidence="2" id="KW-1185">Reference proteome</keyword>
<proteinExistence type="predicted"/>
<reference evidence="1 2" key="1">
    <citation type="submission" date="2017-07" db="EMBL/GenBank/DDBJ databases">
        <title>Niveispirillum cyanobacteriorum sp. nov., isolated from cyanobacterial aggregates in a eutrophic lake.</title>
        <authorList>
            <person name="Cai H."/>
        </authorList>
    </citation>
    <scope>NUCLEOTIDE SEQUENCE [LARGE SCALE GENOMIC DNA]</scope>
    <source>
        <strain evidence="2">TH1-14</strain>
    </source>
</reference>
<sequence length="1050" mass="117534">MRQRFVLCDPSIHDVGGHYLVYAEQVLRAAEKHGFECILVVNSAFNDDGNRQFRIIKAFEYDIWGQRPSEQKPAESGFTVDDRRWLRRRYSKSGLIFAAANNLNSFQHYNTQFPLSALDTLRFKRAVIARRLLTGLEQSEAAETFDPPPPKGPQRRRWEIGRQRRLFRQALAQNGTAAQQLPERDQQYFSNLTNMGIAAESFKKALIRVVEGLALGEEDHIFFPTMAFFEITALSSALRRHRALRRPRYHLLFRRNVYDGYSTFHNGQEWPVHSHRTAFAMMDDIRRTTRLNFYTDTDPLTDQYNRFGTVPFKTLPVPVDPDALAAAPVWQERSTEQGINVAVIHETGSLNSAAFGNQVATNLARMSDLPWLLSVVGDRSVVQERVQVSSKVLLKPSTQTMQDPKSLQTILARNEIAVFADSYSACDERAVNGRVKALEETATPSIVPAGNSLAAELDLKNFSYHQRSFSSGRELSIQHARDIVWRAYEYSGVDRDAPECLSDDRLLLRLHMDAYVSLLLSPGCTHLWITFETDGMGLPGERMGVRVVAGFTDHGGAKHSEDVQLLTVKAGRRDKHSVVISVPPKAGAVWLGFSSLFHNGFHIAKLSCREMAVARWVPATYGGIRFLPGQRMDETTEVVTRAVMRLQGELESFTQILQDAGAVDADQEQPKSAIKIGFLGDARKEKGFHHLPAVMGRLLASRSAEATQIEFLLQVYAPKSAHIDVNMLTSIQLLDRRLRSLPAGMVSIAKGALDVPSYNAILKTVDAVIVPYLRTNYVARSSGIFTEAIAARKPSIIPAGTWMSQIINEHAHEFHNAAVAEEEILAWNVVPPARWAEYASNGQPLTNQEMTHIPRQVKVRRGCTSYTHIPVPAGATHIWLTFNHMQVAINDLTARIVFAFQDKEGFSNEISRTDVIVNGAADTVFSVVLPVASEGRSIWLGFCNAYSDIDFYISKVKIHWLMRKDPIAIQPGAIVYVDDGSDGKICEELTKGLSLLADNYTAYAHSADWLHRKLGDYFTPGRLVEEMLAPENAPATIDGSTVSRFSAREW</sequence>
<dbReference type="RefSeq" id="WP_094458253.1">
    <property type="nucleotide sequence ID" value="NZ_NOXU01000032.1"/>
</dbReference>